<sequence length="111" mass="12550">MAIFHGLQLCWESGYRKVICFSDSMQSVNLIRDGVSVHHRFANDIHSIRKLLANEWDVVINHTLREGNACADVMAKMGVMSTSLLVKIYTPPHELLFPFSDDTGGIVFTRE</sequence>
<dbReference type="SUPFAM" id="SSF53098">
    <property type="entry name" value="Ribonuclease H-like"/>
    <property type="match status" value="1"/>
</dbReference>
<dbReference type="AlphaFoldDB" id="A0A2K3KVE1"/>
<reference evidence="2 3" key="1">
    <citation type="journal article" date="2014" name="Am. J. Bot.">
        <title>Genome assembly and annotation for red clover (Trifolium pratense; Fabaceae).</title>
        <authorList>
            <person name="Istvanek J."/>
            <person name="Jaros M."/>
            <person name="Krenek A."/>
            <person name="Repkova J."/>
        </authorList>
    </citation>
    <scope>NUCLEOTIDE SEQUENCE [LARGE SCALE GENOMIC DNA]</scope>
    <source>
        <strain evidence="3">cv. Tatra</strain>
        <tissue evidence="2">Young leaves</tissue>
    </source>
</reference>
<dbReference type="InterPro" id="IPR036397">
    <property type="entry name" value="RNaseH_sf"/>
</dbReference>
<protein>
    <submittedName>
        <fullName evidence="2">Ribonuclease H</fullName>
    </submittedName>
</protein>
<accession>A0A2K3KVE1</accession>
<dbReference type="InterPro" id="IPR044730">
    <property type="entry name" value="RNase_H-like_dom_plant"/>
</dbReference>
<dbReference type="EMBL" id="ASHM01112018">
    <property type="protein sequence ID" value="PNX70246.1"/>
    <property type="molecule type" value="Genomic_DNA"/>
</dbReference>
<evidence type="ECO:0000259" key="1">
    <source>
        <dbReference type="Pfam" id="PF13456"/>
    </source>
</evidence>
<name>A0A2K3KVE1_TRIPR</name>
<evidence type="ECO:0000313" key="2">
    <source>
        <dbReference type="EMBL" id="PNX70246.1"/>
    </source>
</evidence>
<dbReference type="PANTHER" id="PTHR34023:SF4">
    <property type="entry name" value="RNASE H TYPE-1 DOMAIN-CONTAINING PROTEIN"/>
    <property type="match status" value="1"/>
</dbReference>
<dbReference type="GO" id="GO:0004523">
    <property type="term" value="F:RNA-DNA hybrid ribonuclease activity"/>
    <property type="evidence" value="ECO:0007669"/>
    <property type="project" value="InterPro"/>
</dbReference>
<dbReference type="CDD" id="cd06222">
    <property type="entry name" value="RNase_H_like"/>
    <property type="match status" value="1"/>
</dbReference>
<proteinExistence type="predicted"/>
<dbReference type="InterPro" id="IPR002156">
    <property type="entry name" value="RNaseH_domain"/>
</dbReference>
<dbReference type="Gene3D" id="3.30.420.10">
    <property type="entry name" value="Ribonuclease H-like superfamily/Ribonuclease H"/>
    <property type="match status" value="1"/>
</dbReference>
<gene>
    <name evidence="2" type="ORF">L195_g057200</name>
</gene>
<dbReference type="GO" id="GO:0003676">
    <property type="term" value="F:nucleic acid binding"/>
    <property type="evidence" value="ECO:0007669"/>
    <property type="project" value="InterPro"/>
</dbReference>
<organism evidence="2 3">
    <name type="scientific">Trifolium pratense</name>
    <name type="common">Red clover</name>
    <dbReference type="NCBI Taxonomy" id="57577"/>
    <lineage>
        <taxon>Eukaryota</taxon>
        <taxon>Viridiplantae</taxon>
        <taxon>Streptophyta</taxon>
        <taxon>Embryophyta</taxon>
        <taxon>Tracheophyta</taxon>
        <taxon>Spermatophyta</taxon>
        <taxon>Magnoliopsida</taxon>
        <taxon>eudicotyledons</taxon>
        <taxon>Gunneridae</taxon>
        <taxon>Pentapetalae</taxon>
        <taxon>rosids</taxon>
        <taxon>fabids</taxon>
        <taxon>Fabales</taxon>
        <taxon>Fabaceae</taxon>
        <taxon>Papilionoideae</taxon>
        <taxon>50 kb inversion clade</taxon>
        <taxon>NPAAA clade</taxon>
        <taxon>Hologalegina</taxon>
        <taxon>IRL clade</taxon>
        <taxon>Trifolieae</taxon>
        <taxon>Trifolium</taxon>
    </lineage>
</organism>
<evidence type="ECO:0000313" key="3">
    <source>
        <dbReference type="Proteomes" id="UP000236291"/>
    </source>
</evidence>
<dbReference type="Proteomes" id="UP000236291">
    <property type="component" value="Unassembled WGS sequence"/>
</dbReference>
<comment type="caution">
    <text evidence="2">The sequence shown here is derived from an EMBL/GenBank/DDBJ whole genome shotgun (WGS) entry which is preliminary data.</text>
</comment>
<dbReference type="InterPro" id="IPR012337">
    <property type="entry name" value="RNaseH-like_sf"/>
</dbReference>
<feature type="domain" description="RNase H type-1" evidence="1">
    <location>
        <begin position="1"/>
        <end position="77"/>
    </location>
</feature>
<dbReference type="Pfam" id="PF13456">
    <property type="entry name" value="RVT_3"/>
    <property type="match status" value="1"/>
</dbReference>
<reference evidence="2 3" key="2">
    <citation type="journal article" date="2017" name="Front. Plant Sci.">
        <title>Gene Classification and Mining of Molecular Markers Useful in Red Clover (Trifolium pratense) Breeding.</title>
        <authorList>
            <person name="Istvanek J."/>
            <person name="Dluhosova J."/>
            <person name="Dluhos P."/>
            <person name="Patkova L."/>
            <person name="Nedelnik J."/>
            <person name="Repkova J."/>
        </authorList>
    </citation>
    <scope>NUCLEOTIDE SEQUENCE [LARGE SCALE GENOMIC DNA]</scope>
    <source>
        <strain evidence="3">cv. Tatra</strain>
        <tissue evidence="2">Young leaves</tissue>
    </source>
</reference>
<dbReference type="PANTHER" id="PTHR34023">
    <property type="entry name" value="RNASE H DOMAIN-CONTAINING PROTEIN"/>
    <property type="match status" value="1"/>
</dbReference>